<dbReference type="SUPFAM" id="SSF57850">
    <property type="entry name" value="RING/U-box"/>
    <property type="match status" value="1"/>
</dbReference>
<keyword evidence="9" id="KW-0862">Zinc</keyword>
<gene>
    <name evidence="15" type="ORF">SLEP1_g13424</name>
</gene>
<keyword evidence="4" id="KW-0808">Transferase</keyword>
<dbReference type="InterPro" id="IPR001841">
    <property type="entry name" value="Znf_RING"/>
</dbReference>
<keyword evidence="10 13" id="KW-1133">Transmembrane helix</keyword>
<dbReference type="Pfam" id="PF12483">
    <property type="entry name" value="GIDE"/>
    <property type="match status" value="1"/>
</dbReference>
<evidence type="ECO:0000256" key="5">
    <source>
        <dbReference type="ARBA" id="ARBA00022692"/>
    </source>
</evidence>
<evidence type="ECO:0000256" key="13">
    <source>
        <dbReference type="SAM" id="Phobius"/>
    </source>
</evidence>
<comment type="catalytic activity">
    <reaction evidence="1">
        <text>S-ubiquitinyl-[E2 ubiquitin-conjugating enzyme]-L-cysteine + [acceptor protein]-L-lysine = [E2 ubiquitin-conjugating enzyme]-L-cysteine + N(6)-ubiquitinyl-[acceptor protein]-L-lysine.</text>
        <dbReference type="EC" id="2.3.2.27"/>
    </reaction>
</comment>
<dbReference type="PROSITE" id="PS50089">
    <property type="entry name" value="ZF_RING_2"/>
    <property type="match status" value="1"/>
</dbReference>
<keyword evidence="11 13" id="KW-0472">Membrane</keyword>
<dbReference type="GO" id="GO:0016020">
    <property type="term" value="C:membrane"/>
    <property type="evidence" value="ECO:0007669"/>
    <property type="project" value="UniProtKB-SubCell"/>
</dbReference>
<keyword evidence="5 13" id="KW-0812">Transmembrane</keyword>
<evidence type="ECO:0000256" key="8">
    <source>
        <dbReference type="ARBA" id="ARBA00022786"/>
    </source>
</evidence>
<keyword evidence="16" id="KW-1185">Reference proteome</keyword>
<dbReference type="InterPro" id="IPR013083">
    <property type="entry name" value="Znf_RING/FYVE/PHD"/>
</dbReference>
<dbReference type="InterPro" id="IPR044247">
    <property type="entry name" value="SPL2-like"/>
</dbReference>
<keyword evidence="7 12" id="KW-0863">Zinc-finger</keyword>
<evidence type="ECO:0000256" key="2">
    <source>
        <dbReference type="ARBA" id="ARBA00004141"/>
    </source>
</evidence>
<evidence type="ECO:0000256" key="10">
    <source>
        <dbReference type="ARBA" id="ARBA00022989"/>
    </source>
</evidence>
<feature type="domain" description="RING-type" evidence="14">
    <location>
        <begin position="381"/>
        <end position="421"/>
    </location>
</feature>
<comment type="caution">
    <text evidence="15">The sequence shown here is derived from an EMBL/GenBank/DDBJ whole genome shotgun (WGS) entry which is preliminary data.</text>
</comment>
<name>A0AAV5ILK5_9ROSI</name>
<evidence type="ECO:0000256" key="1">
    <source>
        <dbReference type="ARBA" id="ARBA00000900"/>
    </source>
</evidence>
<reference evidence="15 16" key="1">
    <citation type="journal article" date="2021" name="Commun. Biol.">
        <title>The genome of Shorea leprosula (Dipterocarpaceae) highlights the ecological relevance of drought in aseasonal tropical rainforests.</title>
        <authorList>
            <person name="Ng K.K.S."/>
            <person name="Kobayashi M.J."/>
            <person name="Fawcett J.A."/>
            <person name="Hatakeyama M."/>
            <person name="Paape T."/>
            <person name="Ng C.H."/>
            <person name="Ang C.C."/>
            <person name="Tnah L.H."/>
            <person name="Lee C.T."/>
            <person name="Nishiyama T."/>
            <person name="Sese J."/>
            <person name="O'Brien M.J."/>
            <person name="Copetti D."/>
            <person name="Mohd Noor M.I."/>
            <person name="Ong R.C."/>
            <person name="Putra M."/>
            <person name="Sireger I.Z."/>
            <person name="Indrioko S."/>
            <person name="Kosugi Y."/>
            <person name="Izuno A."/>
            <person name="Isagi Y."/>
            <person name="Lee S.L."/>
            <person name="Shimizu K.K."/>
        </authorList>
    </citation>
    <scope>NUCLEOTIDE SEQUENCE [LARGE SCALE GENOMIC DNA]</scope>
    <source>
        <strain evidence="15">214</strain>
    </source>
</reference>
<accession>A0AAV5ILK5</accession>
<evidence type="ECO:0000256" key="6">
    <source>
        <dbReference type="ARBA" id="ARBA00022723"/>
    </source>
</evidence>
<keyword evidence="6" id="KW-0479">Metal-binding</keyword>
<proteinExistence type="predicted"/>
<feature type="transmembrane region" description="Helical" evidence="13">
    <location>
        <begin position="253"/>
        <end position="274"/>
    </location>
</feature>
<evidence type="ECO:0000313" key="16">
    <source>
        <dbReference type="Proteomes" id="UP001054252"/>
    </source>
</evidence>
<dbReference type="InterPro" id="IPR022170">
    <property type="entry name" value="MUL1-like"/>
</dbReference>
<dbReference type="GO" id="GO:0008270">
    <property type="term" value="F:zinc ion binding"/>
    <property type="evidence" value="ECO:0007669"/>
    <property type="project" value="UniProtKB-KW"/>
</dbReference>
<evidence type="ECO:0000256" key="9">
    <source>
        <dbReference type="ARBA" id="ARBA00022833"/>
    </source>
</evidence>
<dbReference type="GO" id="GO:0061630">
    <property type="term" value="F:ubiquitin protein ligase activity"/>
    <property type="evidence" value="ECO:0007669"/>
    <property type="project" value="UniProtKB-EC"/>
</dbReference>
<dbReference type="Pfam" id="PF13920">
    <property type="entry name" value="zf-C3HC4_3"/>
    <property type="match status" value="1"/>
</dbReference>
<dbReference type="CDD" id="cd23145">
    <property type="entry name" value="RING-HC_SPL2-like"/>
    <property type="match status" value="1"/>
</dbReference>
<dbReference type="EMBL" id="BPVZ01000016">
    <property type="protein sequence ID" value="GKV00799.1"/>
    <property type="molecule type" value="Genomic_DNA"/>
</dbReference>
<dbReference type="PANTHER" id="PTHR47355">
    <property type="entry name" value="E3 UBIQUITIN-PROTEIN LIGASE SPL2"/>
    <property type="match status" value="1"/>
</dbReference>
<keyword evidence="8" id="KW-0833">Ubl conjugation pathway</keyword>
<dbReference type="EC" id="2.3.2.27" evidence="3"/>
<evidence type="ECO:0000256" key="7">
    <source>
        <dbReference type="ARBA" id="ARBA00022771"/>
    </source>
</evidence>
<evidence type="ECO:0000256" key="12">
    <source>
        <dbReference type="PROSITE-ProRule" id="PRU00175"/>
    </source>
</evidence>
<dbReference type="Gene3D" id="3.30.40.10">
    <property type="entry name" value="Zinc/RING finger domain, C3HC4 (zinc finger)"/>
    <property type="match status" value="1"/>
</dbReference>
<sequence length="433" mass="48823">MPSHEQSLPFLSSHVLIDGALSLALAYAAVCAFQQSRFLSSTLRQIQNIPTFRVADLRIVIDIEKSDEPLLVLRNTVVAKSAVDGESWKSLIPHSLFSQLSRAKSFIIPKTQTSIWKRLSGWTSYLPWNKQSTSPTTIPFILFEGDQWPQSGCIIANLDVSRHPIPLTTVYDELQPANASPYTLLQALCDQRHHVGLLDEEKILPLGMEMGPLGISSFNNGVLEIKTYMQLPYLLTDVTKDQMMSNLAFRTKMLFWSGIFLGSFSFGILGFAVVRKWSKWKVQREQRRYQQPGHVGTEPRRHQQRRHVAIEPRSVVSNDATAQIMEGGEMSDGWFATSQIAVEEETGGSLFELPRNAASNDASPLTVGKEPIDNAPDKTLCLICWTKERNFLFIPCRHLACCQQCAMAIEHEVPRRCPYCRQPIQLSFSVYIP</sequence>
<evidence type="ECO:0000256" key="4">
    <source>
        <dbReference type="ARBA" id="ARBA00022679"/>
    </source>
</evidence>
<dbReference type="Proteomes" id="UP001054252">
    <property type="component" value="Unassembled WGS sequence"/>
</dbReference>
<organism evidence="15 16">
    <name type="scientific">Rubroshorea leprosula</name>
    <dbReference type="NCBI Taxonomy" id="152421"/>
    <lineage>
        <taxon>Eukaryota</taxon>
        <taxon>Viridiplantae</taxon>
        <taxon>Streptophyta</taxon>
        <taxon>Embryophyta</taxon>
        <taxon>Tracheophyta</taxon>
        <taxon>Spermatophyta</taxon>
        <taxon>Magnoliopsida</taxon>
        <taxon>eudicotyledons</taxon>
        <taxon>Gunneridae</taxon>
        <taxon>Pentapetalae</taxon>
        <taxon>rosids</taxon>
        <taxon>malvids</taxon>
        <taxon>Malvales</taxon>
        <taxon>Dipterocarpaceae</taxon>
        <taxon>Rubroshorea</taxon>
    </lineage>
</organism>
<dbReference type="PANTHER" id="PTHR47355:SF1">
    <property type="entry name" value="E3 UBIQUITIN-PROTEIN LIGASE SPL2"/>
    <property type="match status" value="1"/>
</dbReference>
<dbReference type="AlphaFoldDB" id="A0AAV5ILK5"/>
<protein>
    <recommendedName>
        <fullName evidence="3">RING-type E3 ubiquitin transferase</fullName>
        <ecNumber evidence="3">2.3.2.27</ecNumber>
    </recommendedName>
</protein>
<evidence type="ECO:0000313" key="15">
    <source>
        <dbReference type="EMBL" id="GKV00799.1"/>
    </source>
</evidence>
<evidence type="ECO:0000259" key="14">
    <source>
        <dbReference type="PROSITE" id="PS50089"/>
    </source>
</evidence>
<evidence type="ECO:0000256" key="3">
    <source>
        <dbReference type="ARBA" id="ARBA00012483"/>
    </source>
</evidence>
<evidence type="ECO:0000256" key="11">
    <source>
        <dbReference type="ARBA" id="ARBA00023136"/>
    </source>
</evidence>
<comment type="subcellular location">
    <subcellularLocation>
        <location evidence="2">Membrane</location>
        <topology evidence="2">Multi-pass membrane protein</topology>
    </subcellularLocation>
</comment>
<dbReference type="GO" id="GO:0016567">
    <property type="term" value="P:protein ubiquitination"/>
    <property type="evidence" value="ECO:0007669"/>
    <property type="project" value="InterPro"/>
</dbReference>